<sequence precursor="true">MATGPGSTRPRRVLLALLLAELVSAVLMLDRSQPPAAPPMAAEVAVEQPTATGTPTIDTQLPDGRRAQFVALGGTRSAGLLSRIAGELPAAAELVTDFWGPDWRQEIVIVATGSDPQFAALAGGGVDIAAATTADRIVFAPGAAAMTDEDLRIVLRHELFHHAVREQTAADAPRWLTEGVADHLARPRDTTPAPDAGTALPTDSDLDTPGAVRSQAYDRAWRFATYVADRYGPERLRALYLRACGPGHPDVATAVRDTLGAGLDEVLAGWRHWPQG</sequence>
<gene>
    <name evidence="2" type="ordered locus">Mjls_3297</name>
</gene>
<dbReference type="EMBL" id="CP000580">
    <property type="protein sequence ID" value="ABN99075.1"/>
    <property type="molecule type" value="Genomic_DNA"/>
</dbReference>
<evidence type="ECO:0000313" key="2">
    <source>
        <dbReference type="EMBL" id="ABN99075.1"/>
    </source>
</evidence>
<organism evidence="2">
    <name type="scientific">Mycobacterium sp. (strain JLS)</name>
    <dbReference type="NCBI Taxonomy" id="164757"/>
    <lineage>
        <taxon>Bacteria</taxon>
        <taxon>Bacillati</taxon>
        <taxon>Actinomycetota</taxon>
        <taxon>Actinomycetes</taxon>
        <taxon>Mycobacteriales</taxon>
        <taxon>Mycobacteriaceae</taxon>
        <taxon>Mycobacterium</taxon>
    </lineage>
</organism>
<evidence type="ECO:0008006" key="3">
    <source>
        <dbReference type="Google" id="ProtNLM"/>
    </source>
</evidence>
<evidence type="ECO:0000256" key="1">
    <source>
        <dbReference type="SAM" id="MobiDB-lite"/>
    </source>
</evidence>
<accession>A0A5Q5CI25</accession>
<dbReference type="KEGG" id="mjl:Mjls_3297"/>
<dbReference type="AlphaFoldDB" id="A0A5Q5CI25"/>
<reference evidence="2" key="1">
    <citation type="submission" date="2007-02" db="EMBL/GenBank/DDBJ databases">
        <title>Complete sequence of Mycobacterium sp. JLS.</title>
        <authorList>
            <consortium name="US DOE Joint Genome Institute"/>
            <person name="Copeland A."/>
            <person name="Lucas S."/>
            <person name="Lapidus A."/>
            <person name="Barry K."/>
            <person name="Detter J.C."/>
            <person name="Glavina del Rio T."/>
            <person name="Hammon N."/>
            <person name="Israni S."/>
            <person name="Dalin E."/>
            <person name="Tice H."/>
            <person name="Pitluck S."/>
            <person name="Chain P."/>
            <person name="Malfatti S."/>
            <person name="Shin M."/>
            <person name="Vergez L."/>
            <person name="Schmutz J."/>
            <person name="Larimer F."/>
            <person name="Land M."/>
            <person name="Hauser L."/>
            <person name="Kyrpides N."/>
            <person name="Mikhailova N."/>
            <person name="Miller C.D."/>
            <person name="Anderson A.J."/>
            <person name="Sims R.C."/>
            <person name="Richardson P."/>
        </authorList>
    </citation>
    <scope>NUCLEOTIDE SEQUENCE [LARGE SCALE GENOMIC DNA]</scope>
    <source>
        <strain evidence="2">JLS</strain>
    </source>
</reference>
<feature type="region of interest" description="Disordered" evidence="1">
    <location>
        <begin position="183"/>
        <end position="210"/>
    </location>
</feature>
<proteinExistence type="predicted"/>
<protein>
    <recommendedName>
        <fullName evidence="3">Peptidase</fullName>
    </recommendedName>
</protein>
<name>A0A5Q5CI25_MYCSJ</name>